<name>A0A0E9M1C7_9BACT</name>
<dbReference type="AlphaFoldDB" id="A0A0E9M1C7"/>
<proteinExistence type="predicted"/>
<dbReference type="STRING" id="1236989.JCM15548_13268"/>
<evidence type="ECO:0000256" key="1">
    <source>
        <dbReference type="SAM" id="MobiDB-lite"/>
    </source>
</evidence>
<evidence type="ECO:0000313" key="3">
    <source>
        <dbReference type="Proteomes" id="UP000032900"/>
    </source>
</evidence>
<accession>A0A0E9M1C7</accession>
<keyword evidence="3" id="KW-1185">Reference proteome</keyword>
<dbReference type="Pfam" id="PF14121">
    <property type="entry name" value="Porin_10"/>
    <property type="match status" value="1"/>
</dbReference>
<evidence type="ECO:0000313" key="2">
    <source>
        <dbReference type="EMBL" id="GAO30945.1"/>
    </source>
</evidence>
<protein>
    <recommendedName>
        <fullName evidence="4">TonB-dependent receptor</fullName>
    </recommendedName>
</protein>
<organism evidence="2 3">
    <name type="scientific">Geofilum rubicundum JCM 15548</name>
    <dbReference type="NCBI Taxonomy" id="1236989"/>
    <lineage>
        <taxon>Bacteria</taxon>
        <taxon>Pseudomonadati</taxon>
        <taxon>Bacteroidota</taxon>
        <taxon>Bacteroidia</taxon>
        <taxon>Marinilabiliales</taxon>
        <taxon>Marinilabiliaceae</taxon>
        <taxon>Geofilum</taxon>
    </lineage>
</organism>
<reference evidence="2 3" key="1">
    <citation type="journal article" date="2015" name="Microbes Environ.">
        <title>Distribution and evolution of nitrogen fixation genes in the phylum bacteroidetes.</title>
        <authorList>
            <person name="Inoue J."/>
            <person name="Oshima K."/>
            <person name="Suda W."/>
            <person name="Sakamoto M."/>
            <person name="Iino T."/>
            <person name="Noda S."/>
            <person name="Hongoh Y."/>
            <person name="Hattori M."/>
            <person name="Ohkuma M."/>
        </authorList>
    </citation>
    <scope>NUCLEOTIDE SEQUENCE [LARGE SCALE GENOMIC DNA]</scope>
    <source>
        <strain evidence="2">JCM 15548</strain>
    </source>
</reference>
<sequence length="493" mass="56860">MNAQRISERTLDNSASQSGRTQDPSGSSRAADEAGSEAPVKAIPHEVKNWFLVDLGTRADTVPIDTLSQGFQVHMPAYRASMANVRLGNLGAPWQAAMVSEMALAREFVFAENLSYFFKRPEQWRYYNTRTPYTNLYYQYGGPKRRSEEAVGVLFTQNINKEWNAGFDYQLISSIGRYDAQQVENRHFRFFSSYSGEKYEIHGSYVYNKTDQLENGGIIDEDYIFNPEEYEYGQTENIPVNFYSASNRIDNHQLYISQALKIGNILVSQREEESVKLPLGTALHTLHVDRKRRVHRIDNLNRYLNENPETFFYPNIYADSTATRDSVYYTSIKNTFQLKFNEEANALLRFGLRAFITNEIEQYRFPVPPRELGTYSEPPVYLQGDSAFSTTLIGGQIFKNLGEQFRWNAGMRFYFQGYRSGDSELTGALNSQFRVLADTAQLFADGGLYLTSPTYFESRYYSNHFQWANGFDKVQTMRLRGGAHIPTRRLERR</sequence>
<gene>
    <name evidence="2" type="ORF">JCM15548_13268</name>
</gene>
<dbReference type="InterPro" id="IPR025631">
    <property type="entry name" value="Porin_10"/>
</dbReference>
<dbReference type="EMBL" id="BAZW01000034">
    <property type="protein sequence ID" value="GAO30945.1"/>
    <property type="molecule type" value="Genomic_DNA"/>
</dbReference>
<evidence type="ECO:0008006" key="4">
    <source>
        <dbReference type="Google" id="ProtNLM"/>
    </source>
</evidence>
<feature type="region of interest" description="Disordered" evidence="1">
    <location>
        <begin position="1"/>
        <end position="38"/>
    </location>
</feature>
<feature type="compositionally biased region" description="Basic and acidic residues" evidence="1">
    <location>
        <begin position="1"/>
        <end position="11"/>
    </location>
</feature>
<feature type="compositionally biased region" description="Polar residues" evidence="1">
    <location>
        <begin position="12"/>
        <end position="28"/>
    </location>
</feature>
<comment type="caution">
    <text evidence="2">The sequence shown here is derived from an EMBL/GenBank/DDBJ whole genome shotgun (WGS) entry which is preliminary data.</text>
</comment>
<dbReference type="Proteomes" id="UP000032900">
    <property type="component" value="Unassembled WGS sequence"/>
</dbReference>